<dbReference type="InterPro" id="IPR041569">
    <property type="entry name" value="AAA_lid_3"/>
</dbReference>
<protein>
    <recommendedName>
        <fullName evidence="10">AAA ATPase AAA+ lid domain-containing protein</fullName>
    </recommendedName>
</protein>
<reference evidence="8 9" key="1">
    <citation type="submission" date="2014-04" db="EMBL/GenBank/DDBJ databases">
        <authorList>
            <consortium name="DOE Joint Genome Institute"/>
            <person name="Kuo A."/>
            <person name="Zuccaro A."/>
            <person name="Kohler A."/>
            <person name="Nagy L.G."/>
            <person name="Floudas D."/>
            <person name="Copeland A."/>
            <person name="Barry K.W."/>
            <person name="Cichocki N."/>
            <person name="Veneault-Fourrey C."/>
            <person name="LaButti K."/>
            <person name="Lindquist E.A."/>
            <person name="Lipzen A."/>
            <person name="Lundell T."/>
            <person name="Morin E."/>
            <person name="Murat C."/>
            <person name="Sun H."/>
            <person name="Tunlid A."/>
            <person name="Henrissat B."/>
            <person name="Grigoriev I.V."/>
            <person name="Hibbett D.S."/>
            <person name="Martin F."/>
            <person name="Nordberg H.P."/>
            <person name="Cantor M.N."/>
            <person name="Hua S.X."/>
        </authorList>
    </citation>
    <scope>NUCLEOTIDE SEQUENCE [LARGE SCALE GENOMIC DNA]</scope>
    <source>
        <strain evidence="8 9">MAFF 305830</strain>
    </source>
</reference>
<feature type="domain" description="ATPase AAA-type core" evidence="6">
    <location>
        <begin position="4"/>
        <end position="34"/>
    </location>
</feature>
<evidence type="ECO:0000256" key="1">
    <source>
        <dbReference type="ARBA" id="ARBA00004304"/>
    </source>
</evidence>
<evidence type="ECO:0000313" key="9">
    <source>
        <dbReference type="Proteomes" id="UP000054097"/>
    </source>
</evidence>
<organism evidence="8 9">
    <name type="scientific">Serendipita vermifera MAFF 305830</name>
    <dbReference type="NCBI Taxonomy" id="933852"/>
    <lineage>
        <taxon>Eukaryota</taxon>
        <taxon>Fungi</taxon>
        <taxon>Dikarya</taxon>
        <taxon>Basidiomycota</taxon>
        <taxon>Agaricomycotina</taxon>
        <taxon>Agaricomycetes</taxon>
        <taxon>Sebacinales</taxon>
        <taxon>Serendipitaceae</taxon>
        <taxon>Serendipita</taxon>
    </lineage>
</organism>
<dbReference type="EMBL" id="KN824457">
    <property type="protein sequence ID" value="KIM20245.1"/>
    <property type="molecule type" value="Genomic_DNA"/>
</dbReference>
<name>A0A0C3A6I2_SERVB</name>
<dbReference type="PROSITE" id="PS00674">
    <property type="entry name" value="AAA"/>
    <property type="match status" value="1"/>
</dbReference>
<evidence type="ECO:0000256" key="5">
    <source>
        <dbReference type="RuleBase" id="RU003651"/>
    </source>
</evidence>
<evidence type="ECO:0000259" key="6">
    <source>
        <dbReference type="Pfam" id="PF00004"/>
    </source>
</evidence>
<reference evidence="9" key="2">
    <citation type="submission" date="2015-01" db="EMBL/GenBank/DDBJ databases">
        <title>Evolutionary Origins and Diversification of the Mycorrhizal Mutualists.</title>
        <authorList>
            <consortium name="DOE Joint Genome Institute"/>
            <consortium name="Mycorrhizal Genomics Consortium"/>
            <person name="Kohler A."/>
            <person name="Kuo A."/>
            <person name="Nagy L.G."/>
            <person name="Floudas D."/>
            <person name="Copeland A."/>
            <person name="Barry K.W."/>
            <person name="Cichocki N."/>
            <person name="Veneault-Fourrey C."/>
            <person name="LaButti K."/>
            <person name="Lindquist E.A."/>
            <person name="Lipzen A."/>
            <person name="Lundell T."/>
            <person name="Morin E."/>
            <person name="Murat C."/>
            <person name="Riley R."/>
            <person name="Ohm R."/>
            <person name="Sun H."/>
            <person name="Tunlid A."/>
            <person name="Henrissat B."/>
            <person name="Grigoriev I.V."/>
            <person name="Hibbett D.S."/>
            <person name="Martin F."/>
        </authorList>
    </citation>
    <scope>NUCLEOTIDE SEQUENCE [LARGE SCALE GENOMIC DNA]</scope>
    <source>
        <strain evidence="9">MAFF 305830</strain>
    </source>
</reference>
<evidence type="ECO:0000256" key="3">
    <source>
        <dbReference type="ARBA" id="ARBA00022840"/>
    </source>
</evidence>
<dbReference type="GO" id="GO:0005741">
    <property type="term" value="C:mitochondrial outer membrane"/>
    <property type="evidence" value="ECO:0007669"/>
    <property type="project" value="TreeGrafter"/>
</dbReference>
<dbReference type="InterPro" id="IPR027417">
    <property type="entry name" value="P-loop_NTPase"/>
</dbReference>
<dbReference type="Proteomes" id="UP000054097">
    <property type="component" value="Unassembled WGS sequence"/>
</dbReference>
<feature type="non-terminal residue" evidence="8">
    <location>
        <position position="1"/>
    </location>
</feature>
<keyword evidence="9" id="KW-1185">Reference proteome</keyword>
<feature type="domain" description="AAA ATPase AAA+ lid" evidence="7">
    <location>
        <begin position="58"/>
        <end position="97"/>
    </location>
</feature>
<feature type="non-terminal residue" evidence="8">
    <location>
        <position position="111"/>
    </location>
</feature>
<dbReference type="GO" id="GO:0005524">
    <property type="term" value="F:ATP binding"/>
    <property type="evidence" value="ECO:0007669"/>
    <property type="project" value="UniProtKB-KW"/>
</dbReference>
<comment type="similarity">
    <text evidence="5">Belongs to the AAA ATPase family.</text>
</comment>
<dbReference type="GO" id="GO:0140570">
    <property type="term" value="P:extraction of mislocalized protein from mitochondrial outer membrane"/>
    <property type="evidence" value="ECO:0007669"/>
    <property type="project" value="TreeGrafter"/>
</dbReference>
<dbReference type="InterPro" id="IPR003959">
    <property type="entry name" value="ATPase_AAA_core"/>
</dbReference>
<keyword evidence="3 5" id="KW-0067">ATP-binding</keyword>
<dbReference type="Gene3D" id="3.40.50.300">
    <property type="entry name" value="P-loop containing nucleotide triphosphate hydrolases"/>
    <property type="match status" value="1"/>
</dbReference>
<proteinExistence type="inferred from homology"/>
<keyword evidence="2 5" id="KW-0547">Nucleotide-binding</keyword>
<dbReference type="InterPro" id="IPR051701">
    <property type="entry name" value="Mito_OM_Translocase_MSP1"/>
</dbReference>
<dbReference type="InterPro" id="IPR003960">
    <property type="entry name" value="ATPase_AAA_CS"/>
</dbReference>
<dbReference type="AlphaFoldDB" id="A0A0C3A6I2"/>
<dbReference type="PANTHER" id="PTHR45644:SF3">
    <property type="entry name" value="FI08533P-RELATED"/>
    <property type="match status" value="1"/>
</dbReference>
<dbReference type="STRING" id="933852.A0A0C3A6I2"/>
<keyword evidence="4" id="KW-0496">Mitochondrion</keyword>
<dbReference type="Gene3D" id="1.10.8.60">
    <property type="match status" value="1"/>
</dbReference>
<evidence type="ECO:0000256" key="4">
    <source>
        <dbReference type="ARBA" id="ARBA00023128"/>
    </source>
</evidence>
<dbReference type="SUPFAM" id="SSF52540">
    <property type="entry name" value="P-loop containing nucleoside triphosphate hydrolases"/>
    <property type="match status" value="1"/>
</dbReference>
<dbReference type="PANTHER" id="PTHR45644">
    <property type="entry name" value="AAA ATPASE, PUTATIVE (AFU_ORTHOLOGUE AFUA_2G12920)-RELATED-RELATED"/>
    <property type="match status" value="1"/>
</dbReference>
<dbReference type="Pfam" id="PF00004">
    <property type="entry name" value="AAA"/>
    <property type="match status" value="1"/>
</dbReference>
<accession>A0A0C3A6I2</accession>
<dbReference type="GO" id="GO:0016887">
    <property type="term" value="F:ATP hydrolysis activity"/>
    <property type="evidence" value="ECO:0007669"/>
    <property type="project" value="InterPro"/>
</dbReference>
<evidence type="ECO:0000313" key="8">
    <source>
        <dbReference type="EMBL" id="KIM20245.1"/>
    </source>
</evidence>
<evidence type="ECO:0000259" key="7">
    <source>
        <dbReference type="Pfam" id="PF17862"/>
    </source>
</evidence>
<evidence type="ECO:0008006" key="10">
    <source>
        <dbReference type="Google" id="ProtNLM"/>
    </source>
</evidence>
<evidence type="ECO:0000256" key="2">
    <source>
        <dbReference type="ARBA" id="ARBA00022741"/>
    </source>
</evidence>
<dbReference type="OrthoDB" id="10254455at2759"/>
<comment type="subcellular location">
    <subcellularLocation>
        <location evidence="1">Mitochondrion membrane</location>
        <topology evidence="1">Single-pass membrane protein</topology>
    </subcellularLocation>
</comment>
<sequence>TETSQQILVLGATNRPNDIDPAILRRMPKRFAIRLPDAMQRLKILQLMLRNTAVDPSLSLEFLAERTDGLSGSDLHELCRNAAMGPLKEYMRREGGLENLKKLSEAKADGL</sequence>
<dbReference type="Pfam" id="PF17862">
    <property type="entry name" value="AAA_lid_3"/>
    <property type="match status" value="1"/>
</dbReference>
<dbReference type="HOGENOM" id="CLU_000688_21_8_1"/>
<gene>
    <name evidence="8" type="ORF">M408DRAFT_50825</name>
</gene>